<evidence type="ECO:0000256" key="1">
    <source>
        <dbReference type="SAM" id="Phobius"/>
    </source>
</evidence>
<gene>
    <name evidence="2" type="ORF">C1Y40_05462</name>
</gene>
<feature type="transmembrane region" description="Helical" evidence="1">
    <location>
        <begin position="20"/>
        <end position="39"/>
    </location>
</feature>
<organism evidence="2 3">
    <name type="scientific">Mycobacterium talmoniae</name>
    <dbReference type="NCBI Taxonomy" id="1858794"/>
    <lineage>
        <taxon>Bacteria</taxon>
        <taxon>Bacillati</taxon>
        <taxon>Actinomycetota</taxon>
        <taxon>Actinomycetes</taxon>
        <taxon>Mycobacteriales</taxon>
        <taxon>Mycobacteriaceae</taxon>
        <taxon>Mycobacterium</taxon>
    </lineage>
</organism>
<evidence type="ECO:0000313" key="3">
    <source>
        <dbReference type="Proteomes" id="UP000238296"/>
    </source>
</evidence>
<keyword evidence="1" id="KW-1133">Transmembrane helix</keyword>
<sequence>MLLVAGSIEAFVTPARWPTVLRIGIGVLAEAAFLGYIGYFGRKAVAAGETGDLEDAPDLVPTR</sequence>
<dbReference type="EMBL" id="PPEA01000826">
    <property type="protein sequence ID" value="PQM44377.1"/>
    <property type="molecule type" value="Genomic_DNA"/>
</dbReference>
<accession>A0A2S8BCI7</accession>
<name>A0A2S8BCI7_9MYCO</name>
<keyword evidence="1" id="KW-0812">Transmembrane</keyword>
<reference evidence="2 3" key="1">
    <citation type="journal article" date="2017" name="Int. J. Syst. Evol. Microbiol.">
        <title>Mycobacterium talmoniae sp. nov., a slowly growing mycobacterium isolated from human respiratory samples.</title>
        <authorList>
            <person name="Davidson R.M."/>
            <person name="DeGroote M.A."/>
            <person name="Marola J.L."/>
            <person name="Buss S."/>
            <person name="Jones V."/>
            <person name="McNeil M.R."/>
            <person name="Freifeld A.G."/>
            <person name="Elaine Epperson L."/>
            <person name="Hasan N.A."/>
            <person name="Jackson M."/>
            <person name="Iwen P.C."/>
            <person name="Salfinger M."/>
            <person name="Strong M."/>
        </authorList>
    </citation>
    <scope>NUCLEOTIDE SEQUENCE [LARGE SCALE GENOMIC DNA]</scope>
    <source>
        <strain evidence="2 3">ATCC BAA-2683</strain>
    </source>
</reference>
<keyword evidence="1" id="KW-0472">Membrane</keyword>
<dbReference type="AlphaFoldDB" id="A0A2S8BCI7"/>
<proteinExistence type="predicted"/>
<dbReference type="Proteomes" id="UP000238296">
    <property type="component" value="Unassembled WGS sequence"/>
</dbReference>
<protein>
    <submittedName>
        <fullName evidence="2">Uncharacterized protein</fullName>
    </submittedName>
</protein>
<comment type="caution">
    <text evidence="2">The sequence shown here is derived from an EMBL/GenBank/DDBJ whole genome shotgun (WGS) entry which is preliminary data.</text>
</comment>
<evidence type="ECO:0000313" key="2">
    <source>
        <dbReference type="EMBL" id="PQM44377.1"/>
    </source>
</evidence>